<protein>
    <recommendedName>
        <fullName evidence="6">ABC transporter domain-containing protein</fullName>
    </recommendedName>
</protein>
<dbReference type="InterPro" id="IPR012340">
    <property type="entry name" value="NA-bd_OB-fold"/>
</dbReference>
<evidence type="ECO:0000256" key="4">
    <source>
        <dbReference type="ARBA" id="ARBA00022840"/>
    </source>
</evidence>
<sequence>MHKVCLDIEPGESMALLGPSGCGKTTLLRLIAGLERPSSGAIHLGDEVVAGDVWVPPDRRRVGMVFQDWALFPHLSVAGNVAYGIKKSATRNQEVAGALEMMDLADLSDRMPATLSGGQQQRVALARALAPRPTVLLLDEPFSNLDTNLRIEVRTEVHRLLTDLGITSLFVTHDQDEAFIVGDRVAVMRNGRIVQTDTPRVLYHYPVDRWTAEFVGTMSVLTGHALDGIAQCSLGSLPVDKDARGPVDIVVRPEQLSLELGDQATVQLVEYYGHETMIFVTLGGEQLRVRCEPSAPFTRGDRVQVTFTGQTASAFNIA</sequence>
<dbReference type="SUPFAM" id="SSF50331">
    <property type="entry name" value="MOP-like"/>
    <property type="match status" value="1"/>
</dbReference>
<dbReference type="PANTHER" id="PTHR43875:SF3">
    <property type="entry name" value="MALTOSE_MALTODEXTRIN IMPORT ATP-BINDING PROTEIN MALK"/>
    <property type="match status" value="1"/>
</dbReference>
<dbReference type="PROSITE" id="PS50893">
    <property type="entry name" value="ABC_TRANSPORTER_2"/>
    <property type="match status" value="1"/>
</dbReference>
<dbReference type="AlphaFoldDB" id="A0A381NX29"/>
<accession>A0A381NX29</accession>
<evidence type="ECO:0000256" key="1">
    <source>
        <dbReference type="ARBA" id="ARBA00022448"/>
    </source>
</evidence>
<evidence type="ECO:0000256" key="3">
    <source>
        <dbReference type="ARBA" id="ARBA00022741"/>
    </source>
</evidence>
<evidence type="ECO:0000313" key="7">
    <source>
        <dbReference type="EMBL" id="SUZ59176.1"/>
    </source>
</evidence>
<dbReference type="GO" id="GO:0015408">
    <property type="term" value="F:ABC-type ferric iron transporter activity"/>
    <property type="evidence" value="ECO:0007669"/>
    <property type="project" value="InterPro"/>
</dbReference>
<dbReference type="Pfam" id="PF08402">
    <property type="entry name" value="TOBE_2"/>
    <property type="match status" value="1"/>
</dbReference>
<dbReference type="GO" id="GO:0015423">
    <property type="term" value="F:ABC-type maltose transporter activity"/>
    <property type="evidence" value="ECO:0007669"/>
    <property type="project" value="TreeGrafter"/>
</dbReference>
<feature type="domain" description="ABC transporter" evidence="6">
    <location>
        <begin position="1"/>
        <end position="215"/>
    </location>
</feature>
<dbReference type="SMART" id="SM00382">
    <property type="entry name" value="AAA"/>
    <property type="match status" value="1"/>
</dbReference>
<evidence type="ECO:0000256" key="5">
    <source>
        <dbReference type="ARBA" id="ARBA00023136"/>
    </source>
</evidence>
<proteinExistence type="predicted"/>
<dbReference type="InterPro" id="IPR027417">
    <property type="entry name" value="P-loop_NTPase"/>
</dbReference>
<evidence type="ECO:0000259" key="6">
    <source>
        <dbReference type="PROSITE" id="PS50893"/>
    </source>
</evidence>
<keyword evidence="4" id="KW-0067">ATP-binding</keyword>
<dbReference type="GO" id="GO:0016887">
    <property type="term" value="F:ATP hydrolysis activity"/>
    <property type="evidence" value="ECO:0007669"/>
    <property type="project" value="InterPro"/>
</dbReference>
<dbReference type="GO" id="GO:0055052">
    <property type="term" value="C:ATP-binding cassette (ABC) transporter complex, substrate-binding subunit-containing"/>
    <property type="evidence" value="ECO:0007669"/>
    <property type="project" value="TreeGrafter"/>
</dbReference>
<organism evidence="7">
    <name type="scientific">marine metagenome</name>
    <dbReference type="NCBI Taxonomy" id="408172"/>
    <lineage>
        <taxon>unclassified sequences</taxon>
        <taxon>metagenomes</taxon>
        <taxon>ecological metagenomes</taxon>
    </lineage>
</organism>
<keyword evidence="2" id="KW-1003">Cell membrane</keyword>
<dbReference type="GO" id="GO:1990060">
    <property type="term" value="C:maltose transport complex"/>
    <property type="evidence" value="ECO:0007669"/>
    <property type="project" value="TreeGrafter"/>
</dbReference>
<dbReference type="InterPro" id="IPR013611">
    <property type="entry name" value="Transp-assoc_OB_typ2"/>
</dbReference>
<dbReference type="Gene3D" id="2.40.50.450">
    <property type="match status" value="1"/>
</dbReference>
<dbReference type="InterPro" id="IPR047641">
    <property type="entry name" value="ABC_transpr_MalK/UgpC-like"/>
</dbReference>
<dbReference type="Gene3D" id="2.40.50.140">
    <property type="entry name" value="Nucleic acid-binding proteins"/>
    <property type="match status" value="1"/>
</dbReference>
<keyword evidence="1" id="KW-0813">Transport</keyword>
<keyword evidence="3" id="KW-0547">Nucleotide-binding</keyword>
<keyword evidence="5" id="KW-0472">Membrane</keyword>
<dbReference type="InterPro" id="IPR017871">
    <property type="entry name" value="ABC_transporter-like_CS"/>
</dbReference>
<gene>
    <name evidence="7" type="ORF">METZ01_LOCUS12030</name>
</gene>
<dbReference type="InterPro" id="IPR003593">
    <property type="entry name" value="AAA+_ATPase"/>
</dbReference>
<dbReference type="Gene3D" id="3.40.50.300">
    <property type="entry name" value="P-loop containing nucleotide triphosphate hydrolases"/>
    <property type="match status" value="1"/>
</dbReference>
<dbReference type="InterPro" id="IPR003439">
    <property type="entry name" value="ABC_transporter-like_ATP-bd"/>
</dbReference>
<reference evidence="7" key="1">
    <citation type="submission" date="2018-05" db="EMBL/GenBank/DDBJ databases">
        <authorList>
            <person name="Lanie J.A."/>
            <person name="Ng W.-L."/>
            <person name="Kazmierczak K.M."/>
            <person name="Andrzejewski T.M."/>
            <person name="Davidsen T.M."/>
            <person name="Wayne K.J."/>
            <person name="Tettelin H."/>
            <person name="Glass J.I."/>
            <person name="Rusch D."/>
            <person name="Podicherti R."/>
            <person name="Tsui H.-C.T."/>
            <person name="Winkler M.E."/>
        </authorList>
    </citation>
    <scope>NUCLEOTIDE SEQUENCE</scope>
</reference>
<dbReference type="GO" id="GO:0005524">
    <property type="term" value="F:ATP binding"/>
    <property type="evidence" value="ECO:0007669"/>
    <property type="project" value="UniProtKB-KW"/>
</dbReference>
<dbReference type="SUPFAM" id="SSF52540">
    <property type="entry name" value="P-loop containing nucleoside triphosphate hydrolases"/>
    <property type="match status" value="1"/>
</dbReference>
<dbReference type="InterPro" id="IPR008995">
    <property type="entry name" value="Mo/tungstate-bd_C_term_dom"/>
</dbReference>
<name>A0A381NX29_9ZZZZ</name>
<evidence type="ECO:0000256" key="2">
    <source>
        <dbReference type="ARBA" id="ARBA00022475"/>
    </source>
</evidence>
<dbReference type="FunFam" id="3.40.50.300:FF:000425">
    <property type="entry name" value="Probable ABC transporter, ATP-binding subunit"/>
    <property type="match status" value="1"/>
</dbReference>
<dbReference type="Pfam" id="PF00005">
    <property type="entry name" value="ABC_tran"/>
    <property type="match status" value="1"/>
</dbReference>
<dbReference type="InterPro" id="IPR015853">
    <property type="entry name" value="ABC_transpr_FbpC"/>
</dbReference>
<dbReference type="PROSITE" id="PS00211">
    <property type="entry name" value="ABC_TRANSPORTER_1"/>
    <property type="match status" value="1"/>
</dbReference>
<dbReference type="PANTHER" id="PTHR43875">
    <property type="entry name" value="MALTODEXTRIN IMPORT ATP-BINDING PROTEIN MSMX"/>
    <property type="match status" value="1"/>
</dbReference>
<dbReference type="EMBL" id="UINC01000666">
    <property type="protein sequence ID" value="SUZ59176.1"/>
    <property type="molecule type" value="Genomic_DNA"/>
</dbReference>
<dbReference type="CDD" id="cd03259">
    <property type="entry name" value="ABC_Carb_Solutes_like"/>
    <property type="match status" value="1"/>
</dbReference>